<feature type="signal peptide" evidence="12">
    <location>
        <begin position="1"/>
        <end position="19"/>
    </location>
</feature>
<evidence type="ECO:0000256" key="12">
    <source>
        <dbReference type="SAM" id="SignalP"/>
    </source>
</evidence>
<feature type="chain" id="PRO_5038116898" evidence="12">
    <location>
        <begin position="20"/>
        <end position="806"/>
    </location>
</feature>
<dbReference type="Gene3D" id="2.60.40.1120">
    <property type="entry name" value="Carboxypeptidase-like, regulatory domain"/>
    <property type="match status" value="1"/>
</dbReference>
<dbReference type="Pfam" id="PF07715">
    <property type="entry name" value="Plug"/>
    <property type="match status" value="1"/>
</dbReference>
<feature type="domain" description="TonB-dependent receptor-like beta-barrel" evidence="13">
    <location>
        <begin position="252"/>
        <end position="761"/>
    </location>
</feature>
<dbReference type="Pfam" id="PF00593">
    <property type="entry name" value="TonB_dep_Rec_b-barrel"/>
    <property type="match status" value="1"/>
</dbReference>
<dbReference type="SUPFAM" id="SSF49464">
    <property type="entry name" value="Carboxypeptidase regulatory domain-like"/>
    <property type="match status" value="1"/>
</dbReference>
<evidence type="ECO:0000256" key="3">
    <source>
        <dbReference type="ARBA" id="ARBA00022452"/>
    </source>
</evidence>
<evidence type="ECO:0000256" key="5">
    <source>
        <dbReference type="ARBA" id="ARBA00022729"/>
    </source>
</evidence>
<keyword evidence="7 10" id="KW-0472">Membrane</keyword>
<protein>
    <submittedName>
        <fullName evidence="15">TonB-dependent receptor</fullName>
    </submittedName>
</protein>
<comment type="caution">
    <text evidence="15">The sequence shown here is derived from an EMBL/GenBank/DDBJ whole genome shotgun (WGS) entry which is preliminary data.</text>
</comment>
<keyword evidence="3 10" id="KW-1134">Transmembrane beta strand</keyword>
<evidence type="ECO:0000256" key="10">
    <source>
        <dbReference type="PROSITE-ProRule" id="PRU01360"/>
    </source>
</evidence>
<name>A0A931GXN4_9BACT</name>
<dbReference type="PROSITE" id="PS52016">
    <property type="entry name" value="TONB_DEPENDENT_REC_3"/>
    <property type="match status" value="1"/>
</dbReference>
<evidence type="ECO:0000313" key="16">
    <source>
        <dbReference type="Proteomes" id="UP000628448"/>
    </source>
</evidence>
<evidence type="ECO:0000256" key="11">
    <source>
        <dbReference type="RuleBase" id="RU003357"/>
    </source>
</evidence>
<dbReference type="Gene3D" id="2.170.130.10">
    <property type="entry name" value="TonB-dependent receptor, plug domain"/>
    <property type="match status" value="1"/>
</dbReference>
<dbReference type="Pfam" id="PF13715">
    <property type="entry name" value="CarbopepD_reg_2"/>
    <property type="match status" value="1"/>
</dbReference>
<evidence type="ECO:0000259" key="13">
    <source>
        <dbReference type="Pfam" id="PF00593"/>
    </source>
</evidence>
<dbReference type="InterPro" id="IPR008969">
    <property type="entry name" value="CarboxyPept-like_regulatory"/>
</dbReference>
<dbReference type="EMBL" id="JADWYR010000001">
    <property type="protein sequence ID" value="MBG9376169.1"/>
    <property type="molecule type" value="Genomic_DNA"/>
</dbReference>
<keyword evidence="16" id="KW-1185">Reference proteome</keyword>
<evidence type="ECO:0000256" key="9">
    <source>
        <dbReference type="ARBA" id="ARBA00023237"/>
    </source>
</evidence>
<evidence type="ECO:0000256" key="4">
    <source>
        <dbReference type="ARBA" id="ARBA00022692"/>
    </source>
</evidence>
<proteinExistence type="inferred from homology"/>
<comment type="subcellular location">
    <subcellularLocation>
        <location evidence="1 10">Cell outer membrane</location>
        <topology evidence="1 10">Multi-pass membrane protein</topology>
    </subcellularLocation>
</comment>
<dbReference type="InterPro" id="IPR000531">
    <property type="entry name" value="Beta-barrel_TonB"/>
</dbReference>
<dbReference type="PANTHER" id="PTHR30069">
    <property type="entry name" value="TONB-DEPENDENT OUTER MEMBRANE RECEPTOR"/>
    <property type="match status" value="1"/>
</dbReference>
<organism evidence="15 16">
    <name type="scientific">Panacibacter microcysteis</name>
    <dbReference type="NCBI Taxonomy" id="2793269"/>
    <lineage>
        <taxon>Bacteria</taxon>
        <taxon>Pseudomonadati</taxon>
        <taxon>Bacteroidota</taxon>
        <taxon>Chitinophagia</taxon>
        <taxon>Chitinophagales</taxon>
        <taxon>Chitinophagaceae</taxon>
        <taxon>Panacibacter</taxon>
    </lineage>
</organism>
<keyword evidence="8 15" id="KW-0675">Receptor</keyword>
<dbReference type="GO" id="GO:0009279">
    <property type="term" value="C:cell outer membrane"/>
    <property type="evidence" value="ECO:0007669"/>
    <property type="project" value="UniProtKB-SubCell"/>
</dbReference>
<reference evidence="15" key="1">
    <citation type="submission" date="2020-11" db="EMBL/GenBank/DDBJ databases">
        <title>Bacterial whole genome sequence for Panacibacter sp. DH6.</title>
        <authorList>
            <person name="Le V."/>
            <person name="Ko S."/>
            <person name="Ahn C.-Y."/>
            <person name="Oh H.-M."/>
        </authorList>
    </citation>
    <scope>NUCLEOTIDE SEQUENCE</scope>
    <source>
        <strain evidence="15">DH6</strain>
    </source>
</reference>
<keyword evidence="5 12" id="KW-0732">Signal</keyword>
<dbReference type="GO" id="GO:0044718">
    <property type="term" value="P:siderophore transmembrane transport"/>
    <property type="evidence" value="ECO:0007669"/>
    <property type="project" value="TreeGrafter"/>
</dbReference>
<keyword evidence="4 10" id="KW-0812">Transmembrane</keyword>
<dbReference type="InterPro" id="IPR037066">
    <property type="entry name" value="Plug_dom_sf"/>
</dbReference>
<dbReference type="PANTHER" id="PTHR30069:SF29">
    <property type="entry name" value="HEMOGLOBIN AND HEMOGLOBIN-HAPTOGLOBIN-BINDING PROTEIN 1-RELATED"/>
    <property type="match status" value="1"/>
</dbReference>
<comment type="similarity">
    <text evidence="10 11">Belongs to the TonB-dependent receptor family.</text>
</comment>
<evidence type="ECO:0000259" key="14">
    <source>
        <dbReference type="Pfam" id="PF07715"/>
    </source>
</evidence>
<dbReference type="InterPro" id="IPR012910">
    <property type="entry name" value="Plug_dom"/>
</dbReference>
<evidence type="ECO:0000313" key="15">
    <source>
        <dbReference type="EMBL" id="MBG9376169.1"/>
    </source>
</evidence>
<evidence type="ECO:0000256" key="2">
    <source>
        <dbReference type="ARBA" id="ARBA00022448"/>
    </source>
</evidence>
<evidence type="ECO:0000256" key="6">
    <source>
        <dbReference type="ARBA" id="ARBA00023077"/>
    </source>
</evidence>
<evidence type="ECO:0000256" key="8">
    <source>
        <dbReference type="ARBA" id="ARBA00023170"/>
    </source>
</evidence>
<keyword evidence="6 11" id="KW-0798">TonB box</keyword>
<evidence type="ECO:0000256" key="1">
    <source>
        <dbReference type="ARBA" id="ARBA00004571"/>
    </source>
</evidence>
<keyword evidence="2 10" id="KW-0813">Transport</keyword>
<accession>A0A931GXN4</accession>
<dbReference type="RefSeq" id="WP_196990188.1">
    <property type="nucleotide sequence ID" value="NZ_JADWYR010000001.1"/>
</dbReference>
<dbReference type="SUPFAM" id="SSF56935">
    <property type="entry name" value="Porins"/>
    <property type="match status" value="1"/>
</dbReference>
<feature type="domain" description="TonB-dependent receptor plug" evidence="14">
    <location>
        <begin position="129"/>
        <end position="234"/>
    </location>
</feature>
<gene>
    <name evidence="15" type="ORF">I5907_07980</name>
</gene>
<dbReference type="AlphaFoldDB" id="A0A931GXN4"/>
<keyword evidence="9 10" id="KW-0998">Cell outer membrane</keyword>
<evidence type="ECO:0000256" key="7">
    <source>
        <dbReference type="ARBA" id="ARBA00023136"/>
    </source>
</evidence>
<dbReference type="Gene3D" id="2.40.170.20">
    <property type="entry name" value="TonB-dependent receptor, beta-barrel domain"/>
    <property type="match status" value="1"/>
</dbReference>
<dbReference type="GO" id="GO:0015344">
    <property type="term" value="F:siderophore uptake transmembrane transporter activity"/>
    <property type="evidence" value="ECO:0007669"/>
    <property type="project" value="TreeGrafter"/>
</dbReference>
<dbReference type="Proteomes" id="UP000628448">
    <property type="component" value="Unassembled WGS sequence"/>
</dbReference>
<dbReference type="InterPro" id="IPR036942">
    <property type="entry name" value="Beta-barrel_TonB_sf"/>
</dbReference>
<dbReference type="InterPro" id="IPR039426">
    <property type="entry name" value="TonB-dep_rcpt-like"/>
</dbReference>
<sequence length="806" mass="88717">MRKHFILLVILLSCTTAFGQTEMSAKTYPVQRAAFTGSVKDAKTNQPLAGASLYLPDLKQGVIADNNGNFKFAGIANGKHVIEISYQGYATLIETVEINGETNHDFQMQPTFIEQDAVTVTGTTFATRLKQSPQPVSVLKQSELEKVVSTNLIDALAKTVPGVTALSTGPAISKPFIRGLGYNRVLVINDGIRQEGQQWGDEHGIEIDDYSVQRIEVLKGPASLMYGSDAIAGVINIQSQAVAPEATGKINFSGEYQTNNGLRGFYGNTAGTKNGFSWNAYGSYKGAHDYQNKYDGYVYNSKFYNANFGGMLAYRGNWGNSRLLVSNFNQHIGMVEGERDEATGRFLKALPGGEETTATDNDFKQIDPQVPFQHIRHFKITSDNTINLGSNRLDLVAGFQQNRRQEFGNADNTNTPDAYFDLKTVSYAARFHLPSNKNWKTSFGLTGMAQSNTNRAAEVIIPDYRLFDVGGFVYSQYIKDKLSVSGGLRYDNRHINGSAMIVEDEPKFSQFERNFSNISGSIGLAYQASKAVSLKFNVARGFRAPNLAELASNGAHEGTNRYEAGDNKLKSEVSLQADAGAEVNTEHISLSASVFYNNISRFIFYSKVQNVSGGDSVLTDPESGDLLNVYRFNQDNAYLYGAEFNIDIHPHPLDWLHFENTFSYTRGQFVNAVDGSKNIPFIPAARLISELRGNFLGKGKTMRNLYVSVTGDYSFAQNNPFTGFNTETATSSYFLLNAGIGADIASKGKTICSIHLSAFNLGDIAYQNHLSRLKYTAVNNVTGRQGVFDMGRNFSVRVDVPLTYKL</sequence>